<accession>A0A6F8VFF0</accession>
<dbReference type="PROSITE" id="PS51257">
    <property type="entry name" value="PROKAR_LIPOPROTEIN"/>
    <property type="match status" value="1"/>
</dbReference>
<dbReference type="EMBL" id="AP022853">
    <property type="protein sequence ID" value="BCB28404.1"/>
    <property type="molecule type" value="Genomic_DNA"/>
</dbReference>
<evidence type="ECO:0008006" key="3">
    <source>
        <dbReference type="Google" id="ProtNLM"/>
    </source>
</evidence>
<dbReference type="Proteomes" id="UP000502260">
    <property type="component" value="Chromosome"/>
</dbReference>
<keyword evidence="2" id="KW-1185">Reference proteome</keyword>
<dbReference type="KEGG" id="slac:SKTS_32900"/>
<reference evidence="2" key="1">
    <citation type="submission" date="2020-03" db="EMBL/GenBank/DDBJ databases">
        <title>Complete genome sequence of sulfur-oxidizing bacterium skT11.</title>
        <authorList>
            <person name="Kanda M."/>
            <person name="Kojima H."/>
            <person name="Fukui M."/>
        </authorList>
    </citation>
    <scope>NUCLEOTIDE SEQUENCE [LARGE SCALE GENOMIC DNA]</scope>
    <source>
        <strain evidence="2">skT11</strain>
    </source>
</reference>
<dbReference type="RefSeq" id="WP_173067747.1">
    <property type="nucleotide sequence ID" value="NZ_AP022853.1"/>
</dbReference>
<proteinExistence type="predicted"/>
<evidence type="ECO:0000313" key="2">
    <source>
        <dbReference type="Proteomes" id="UP000502260"/>
    </source>
</evidence>
<evidence type="ECO:0000313" key="1">
    <source>
        <dbReference type="EMBL" id="BCB28404.1"/>
    </source>
</evidence>
<name>A0A6F8VFF0_9PROT</name>
<gene>
    <name evidence="1" type="ORF">SKTS_32900</name>
</gene>
<organism evidence="1 2">
    <name type="scientific">Sulfurimicrobium lacus</name>
    <dbReference type="NCBI Taxonomy" id="2715678"/>
    <lineage>
        <taxon>Bacteria</taxon>
        <taxon>Pseudomonadati</taxon>
        <taxon>Pseudomonadota</taxon>
        <taxon>Betaproteobacteria</taxon>
        <taxon>Nitrosomonadales</taxon>
        <taxon>Sulfuricellaceae</taxon>
        <taxon>Sulfurimicrobium</taxon>
    </lineage>
</organism>
<dbReference type="AlphaFoldDB" id="A0A6F8VFF0"/>
<sequence length="81" mass="8943">MRVFALIALVAITGCGCADKEPVTEVPSQFCDSKLTGKTGKRTWSECVQIGKNTCGSTVKKSRATEQLETICRFVTWRDQK</sequence>
<protein>
    <recommendedName>
        <fullName evidence="3">Lipoprotein</fullName>
    </recommendedName>
</protein>